<name>Q53WC1_THET8</name>
<accession>Q53WC1</accession>
<feature type="transmembrane region" description="Helical" evidence="1">
    <location>
        <begin position="168"/>
        <end position="199"/>
    </location>
</feature>
<dbReference type="HOGENOM" id="CLU_1151372_0_0_0"/>
<dbReference type="PATRIC" id="fig|300852.9.peg.1985"/>
<evidence type="ECO:0000313" key="2">
    <source>
        <dbReference type="EMBL" id="BAD71837.1"/>
    </source>
</evidence>
<dbReference type="Proteomes" id="UP000000532">
    <property type="component" value="Plasmid pTT27"/>
</dbReference>
<feature type="transmembrane region" description="Helical" evidence="1">
    <location>
        <begin position="12"/>
        <end position="29"/>
    </location>
</feature>
<gene>
    <name evidence="2" type="ordered locus">TTHB041</name>
</gene>
<sequence>MEELAFPAWARWRLWWALLLGASLLAFALWARELWSLLLGVLLLGAFALHFRRTGYAVALEPEGLRYEGRFYPRGALKGVRLDPLLGRLRLDFGGDGLPLPLGLPGWDEVLAHLGVGWREVEGLEDYLLGQRGRVWFLGSLYPPREAEGVHAWALGVYRRHFRRIYGALALAGAGLLLPEGLGTVLFALGLGLALWWLLFFPHDMVHLRGGGGRYNPLDPEFRKLWEEARG</sequence>
<dbReference type="KEGG" id="ttj:TTHB041"/>
<reference evidence="2 3" key="1">
    <citation type="submission" date="2004-11" db="EMBL/GenBank/DDBJ databases">
        <title>Complete genome sequence of Thermus thermophilus HB8.</title>
        <authorList>
            <person name="Masui R."/>
            <person name="Kurokawa K."/>
            <person name="Nakagawa N."/>
            <person name="Tokunaga F."/>
            <person name="Koyama Y."/>
            <person name="Shibata T."/>
            <person name="Oshima T."/>
            <person name="Yokoyama S."/>
            <person name="Yasunaga T."/>
            <person name="Kuramitsu S."/>
        </authorList>
    </citation>
    <scope>NUCLEOTIDE SEQUENCE [LARGE SCALE GENOMIC DNA]</scope>
    <source>
        <strain evidence="3">ATCC 27634 / DSM 579 / HB8</strain>
        <plasmid evidence="2 3">pTT27</plasmid>
    </source>
</reference>
<dbReference type="EnsemblBacteria" id="BAD71837">
    <property type="protein sequence ID" value="BAD71837"/>
    <property type="gene ID" value="BAD71837"/>
</dbReference>
<protein>
    <submittedName>
        <fullName evidence="2">Uncharacterized protein</fullName>
    </submittedName>
</protein>
<geneLocation type="plasmid" evidence="2 3">
    <name>pTT27</name>
</geneLocation>
<dbReference type="GeneID" id="3167900"/>
<dbReference type="RefSeq" id="WP_011229238.1">
    <property type="nucleotide sequence ID" value="NC_006462.1"/>
</dbReference>
<proteinExistence type="predicted"/>
<keyword evidence="1" id="KW-1133">Transmembrane helix</keyword>
<evidence type="ECO:0000313" key="3">
    <source>
        <dbReference type="Proteomes" id="UP000000532"/>
    </source>
</evidence>
<dbReference type="AlphaFoldDB" id="Q53WC1"/>
<keyword evidence="3" id="KW-1185">Reference proteome</keyword>
<dbReference type="EMBL" id="AP008227">
    <property type="protein sequence ID" value="BAD71837.1"/>
    <property type="molecule type" value="Genomic_DNA"/>
</dbReference>
<keyword evidence="1" id="KW-0812">Transmembrane</keyword>
<feature type="transmembrane region" description="Helical" evidence="1">
    <location>
        <begin position="35"/>
        <end position="51"/>
    </location>
</feature>
<evidence type="ECO:0000256" key="1">
    <source>
        <dbReference type="SAM" id="Phobius"/>
    </source>
</evidence>
<keyword evidence="1" id="KW-0472">Membrane</keyword>
<keyword evidence="2" id="KW-0614">Plasmid</keyword>
<organism evidence="2 3">
    <name type="scientific">Thermus thermophilus (strain ATCC 27634 / DSM 579 / HB8)</name>
    <dbReference type="NCBI Taxonomy" id="300852"/>
    <lineage>
        <taxon>Bacteria</taxon>
        <taxon>Thermotogati</taxon>
        <taxon>Deinococcota</taxon>
        <taxon>Deinococci</taxon>
        <taxon>Thermales</taxon>
        <taxon>Thermaceae</taxon>
        <taxon>Thermus</taxon>
    </lineage>
</organism>